<name>A0A1P8WN34_9PLAN</name>
<evidence type="ECO:0000313" key="2">
    <source>
        <dbReference type="Proteomes" id="UP000187735"/>
    </source>
</evidence>
<dbReference type="InterPro" id="IPR029063">
    <property type="entry name" value="SAM-dependent_MTases_sf"/>
</dbReference>
<dbReference type="AlphaFoldDB" id="A0A1P8WN34"/>
<dbReference type="STRING" id="1891926.Fuma_05118"/>
<gene>
    <name evidence="1" type="ORF">Fuma_05118</name>
</gene>
<dbReference type="CDD" id="cd02440">
    <property type="entry name" value="AdoMet_MTases"/>
    <property type="match status" value="1"/>
</dbReference>
<dbReference type="Gene3D" id="3.40.50.150">
    <property type="entry name" value="Vaccinia Virus protein VP39"/>
    <property type="match status" value="1"/>
</dbReference>
<organism evidence="1 2">
    <name type="scientific">Fuerstiella marisgermanici</name>
    <dbReference type="NCBI Taxonomy" id="1891926"/>
    <lineage>
        <taxon>Bacteria</taxon>
        <taxon>Pseudomonadati</taxon>
        <taxon>Planctomycetota</taxon>
        <taxon>Planctomycetia</taxon>
        <taxon>Planctomycetales</taxon>
        <taxon>Planctomycetaceae</taxon>
        <taxon>Fuerstiella</taxon>
    </lineage>
</organism>
<keyword evidence="2" id="KW-1185">Reference proteome</keyword>
<dbReference type="Pfam" id="PF13489">
    <property type="entry name" value="Methyltransf_23"/>
    <property type="match status" value="1"/>
</dbReference>
<proteinExistence type="predicted"/>
<sequence>MAAEHQPVATWRDRLYQSYVSSGQAAETASHSEPFRLRDYPYLCQRIPPQLPESRSARILDLGCGHGGLLYCLKEWGYKNVAGVDVSEQQVSLAHQKGLSEVARGDLYRFLDEQTAPANVIFLMDVIEHLNREEMFKLLDSVHRSLSPDGKLILHLPNASGIFGMSVRYGDITHEQAYAARGIEQCLSVCGFENITIYEDKPVVYGVKSLVRRVVWNALTAPVRLLYAAESGHFPVALSQNVLVTAEAKHASDLNLCLRAA</sequence>
<dbReference type="Proteomes" id="UP000187735">
    <property type="component" value="Chromosome"/>
</dbReference>
<dbReference type="SUPFAM" id="SSF53335">
    <property type="entry name" value="S-adenosyl-L-methionine-dependent methyltransferases"/>
    <property type="match status" value="1"/>
</dbReference>
<protein>
    <submittedName>
        <fullName evidence="1">Cyclopropane fatty acyl phospholipid synthase</fullName>
    </submittedName>
</protein>
<reference evidence="1 2" key="1">
    <citation type="journal article" date="2016" name="Front. Microbiol.">
        <title>Fuerstia marisgermanicae gen. nov., sp. nov., an Unusual Member of the Phylum Planctomycetes from the German Wadden Sea.</title>
        <authorList>
            <person name="Kohn T."/>
            <person name="Heuer A."/>
            <person name="Jogler M."/>
            <person name="Vollmers J."/>
            <person name="Boedeker C."/>
            <person name="Bunk B."/>
            <person name="Rast P."/>
            <person name="Borchert D."/>
            <person name="Glockner I."/>
            <person name="Freese H.M."/>
            <person name="Klenk H.P."/>
            <person name="Overmann J."/>
            <person name="Kaster A.K."/>
            <person name="Rohde M."/>
            <person name="Wiegand S."/>
            <person name="Jogler C."/>
        </authorList>
    </citation>
    <scope>NUCLEOTIDE SEQUENCE [LARGE SCALE GENOMIC DNA]</scope>
    <source>
        <strain evidence="1 2">NH11</strain>
    </source>
</reference>
<accession>A0A1P8WN34</accession>
<dbReference type="PANTHER" id="PTHR43861">
    <property type="entry name" value="TRANS-ACONITATE 2-METHYLTRANSFERASE-RELATED"/>
    <property type="match status" value="1"/>
</dbReference>
<evidence type="ECO:0000313" key="1">
    <source>
        <dbReference type="EMBL" id="APZ95460.1"/>
    </source>
</evidence>
<dbReference type="KEGG" id="fmr:Fuma_05118"/>
<dbReference type="EMBL" id="CP017641">
    <property type="protein sequence ID" value="APZ95460.1"/>
    <property type="molecule type" value="Genomic_DNA"/>
</dbReference>